<evidence type="ECO:0000313" key="13">
    <source>
        <dbReference type="EMBL" id="MCQ3829070.1"/>
    </source>
</evidence>
<keyword evidence="14" id="KW-1185">Reference proteome</keyword>
<organism evidence="13 14">
    <name type="scientific">Microbulbifer elongatus</name>
    <dbReference type="NCBI Taxonomy" id="86173"/>
    <lineage>
        <taxon>Bacteria</taxon>
        <taxon>Pseudomonadati</taxon>
        <taxon>Pseudomonadota</taxon>
        <taxon>Gammaproteobacteria</taxon>
        <taxon>Cellvibrionales</taxon>
        <taxon>Microbulbiferaceae</taxon>
        <taxon>Microbulbifer</taxon>
    </lineage>
</organism>
<dbReference type="SUPFAM" id="SSF56935">
    <property type="entry name" value="Porins"/>
    <property type="match status" value="1"/>
</dbReference>
<dbReference type="InterPro" id="IPR039426">
    <property type="entry name" value="TonB-dep_rcpt-like"/>
</dbReference>
<evidence type="ECO:0000256" key="8">
    <source>
        <dbReference type="PROSITE-ProRule" id="PRU01360"/>
    </source>
</evidence>
<dbReference type="NCBIfam" id="TIGR01782">
    <property type="entry name" value="TonB-Xanth-Caul"/>
    <property type="match status" value="1"/>
</dbReference>
<evidence type="ECO:0000256" key="6">
    <source>
        <dbReference type="ARBA" id="ARBA00023136"/>
    </source>
</evidence>
<dbReference type="Proteomes" id="UP001205566">
    <property type="component" value="Unassembled WGS sequence"/>
</dbReference>
<evidence type="ECO:0000256" key="5">
    <source>
        <dbReference type="ARBA" id="ARBA00023077"/>
    </source>
</evidence>
<evidence type="ECO:0000259" key="12">
    <source>
        <dbReference type="Pfam" id="PF07715"/>
    </source>
</evidence>
<comment type="caution">
    <text evidence="13">The sequence shown here is derived from an EMBL/GenBank/DDBJ whole genome shotgun (WGS) entry which is preliminary data.</text>
</comment>
<dbReference type="PANTHER" id="PTHR40980:SF4">
    <property type="entry name" value="TONB-DEPENDENT RECEPTOR-LIKE BETA-BARREL DOMAIN-CONTAINING PROTEIN"/>
    <property type="match status" value="1"/>
</dbReference>
<evidence type="ECO:0000256" key="2">
    <source>
        <dbReference type="ARBA" id="ARBA00022448"/>
    </source>
</evidence>
<gene>
    <name evidence="13" type="ORF">HXX02_06410</name>
</gene>
<dbReference type="CDD" id="cd01347">
    <property type="entry name" value="ligand_gated_channel"/>
    <property type="match status" value="1"/>
</dbReference>
<evidence type="ECO:0000256" key="1">
    <source>
        <dbReference type="ARBA" id="ARBA00004571"/>
    </source>
</evidence>
<keyword evidence="2 8" id="KW-0813">Transport</keyword>
<feature type="domain" description="TonB-dependent receptor-like beta-barrel" evidence="11">
    <location>
        <begin position="381"/>
        <end position="816"/>
    </location>
</feature>
<dbReference type="Pfam" id="PF07715">
    <property type="entry name" value="Plug"/>
    <property type="match status" value="1"/>
</dbReference>
<dbReference type="InterPro" id="IPR010104">
    <property type="entry name" value="TonB_rcpt_bac"/>
</dbReference>
<dbReference type="Gene3D" id="2.170.130.10">
    <property type="entry name" value="TonB-dependent receptor, plug domain"/>
    <property type="match status" value="1"/>
</dbReference>
<evidence type="ECO:0000256" key="9">
    <source>
        <dbReference type="RuleBase" id="RU003357"/>
    </source>
</evidence>
<evidence type="ECO:0000256" key="4">
    <source>
        <dbReference type="ARBA" id="ARBA00022692"/>
    </source>
</evidence>
<protein>
    <submittedName>
        <fullName evidence="13">TonB-dependent receptor</fullName>
    </submittedName>
</protein>
<comment type="similarity">
    <text evidence="8 9">Belongs to the TonB-dependent receptor family.</text>
</comment>
<feature type="chain" id="PRO_5045681031" evidence="10">
    <location>
        <begin position="33"/>
        <end position="849"/>
    </location>
</feature>
<dbReference type="EMBL" id="JACASI010000015">
    <property type="protein sequence ID" value="MCQ3829070.1"/>
    <property type="molecule type" value="Genomic_DNA"/>
</dbReference>
<evidence type="ECO:0000256" key="3">
    <source>
        <dbReference type="ARBA" id="ARBA00022452"/>
    </source>
</evidence>
<dbReference type="RefSeq" id="WP_255873915.1">
    <property type="nucleotide sequence ID" value="NZ_JACASI010000015.1"/>
</dbReference>
<sequence>MRQNSRKSQVFSGEKTLLALVIGLAVSGSAMAQQSTESMEEVEVYGGSRAALANALEKQRASDKVSSVVDSDAMGDFADTNVSESLRRLPGIMVENDQGEGRYISVRGMNTDLNAMTINGVSTASPENRRGVMLDGVPSDMLDSMTVYKTLTPNLDADTIGGAIDLETISAFKYDGFHSKVKAKTSYNELTKDANNPKLAVTATNRFRLQDGELGVAMVLSDQSRRIVARNNETGGWGDEALDSDFEMRYYDLERERQGVVLNFDYQADSGNSYFARFFHNEYTDTEDRAKWETRSLEDDAVVEGDIATYPTQRMDTESRPRVEVRNISSAQFGGEFQLTERSTLKAEIFGSQAEQDDTNKWNAIYRSIELDTPMTYDNSDPQKPVLNYADALYDPQNYFLKALESETALSTDRDFGLRVDMNLELSDVTELQYGIKYRQRDKDNEFDFCGYEPIDDVTLAEHDNRVIGDYFGNNHGPSPTYDGVRDLIPTLGNGSFALSDGTSCRAPGDLYEMSGDEEAESIAADWYAEEDIFAGYLMATSVTEFATYVYGLRYEDTRATYTGKQFDGDAYAGNVAYDNDYGFLAPSVNVQLQLADDQILRLGLFRSLVRPGFGEASAGAEIDLEDNEIEGGNPYLDPTTAWNLDVSFEYYVSEGTFVGAGLFYKDIQDAIVEVSASDAELRDRVWDRMETYINADDSRIWGAELALQHAWDNGMLAMVNYTFADGETDLPADSAFGDRSTPYVKQARNTANLAVGYDKGAWDVRLAANYRDKYLDELGDSALNDRYTSDFMQIDLTAKYAVNDNLTISAAAMNLNDRPEFYYFGNESRLSQYDEFGSTYELGFNYTF</sequence>
<dbReference type="PANTHER" id="PTHR40980">
    <property type="entry name" value="PLUG DOMAIN-CONTAINING PROTEIN"/>
    <property type="match status" value="1"/>
</dbReference>
<keyword evidence="5 9" id="KW-0798">TonB box</keyword>
<evidence type="ECO:0000259" key="11">
    <source>
        <dbReference type="Pfam" id="PF00593"/>
    </source>
</evidence>
<reference evidence="13" key="1">
    <citation type="thesis" date="2020" institute="Technische Universitat Dresden" country="Dresden, Germany">
        <title>The Agarolytic System of Microbulbifer elongatus PORT2, Isolated from Batu Karas, Pangandaran West Java Indonesia.</title>
        <authorList>
            <person name="Anggraeni S.R."/>
        </authorList>
    </citation>
    <scope>NUCLEOTIDE SEQUENCE</scope>
    <source>
        <strain evidence="13">PORT2</strain>
    </source>
</reference>
<evidence type="ECO:0000256" key="10">
    <source>
        <dbReference type="SAM" id="SignalP"/>
    </source>
</evidence>
<name>A0ABT1NYW0_9GAMM</name>
<dbReference type="InterPro" id="IPR037066">
    <property type="entry name" value="Plug_dom_sf"/>
</dbReference>
<dbReference type="PROSITE" id="PS52016">
    <property type="entry name" value="TONB_DEPENDENT_REC_3"/>
    <property type="match status" value="1"/>
</dbReference>
<dbReference type="Gene3D" id="2.40.170.20">
    <property type="entry name" value="TonB-dependent receptor, beta-barrel domain"/>
    <property type="match status" value="1"/>
</dbReference>
<keyword evidence="7 8" id="KW-0998">Cell outer membrane</keyword>
<comment type="subcellular location">
    <subcellularLocation>
        <location evidence="1 8">Cell outer membrane</location>
        <topology evidence="1 8">Multi-pass membrane protein</topology>
    </subcellularLocation>
</comment>
<dbReference type="InterPro" id="IPR012910">
    <property type="entry name" value="Plug_dom"/>
</dbReference>
<evidence type="ECO:0000256" key="7">
    <source>
        <dbReference type="ARBA" id="ARBA00023237"/>
    </source>
</evidence>
<dbReference type="InterPro" id="IPR036942">
    <property type="entry name" value="Beta-barrel_TonB_sf"/>
</dbReference>
<keyword evidence="4 8" id="KW-0812">Transmembrane</keyword>
<accession>A0ABT1NYW0</accession>
<dbReference type="InterPro" id="IPR000531">
    <property type="entry name" value="Beta-barrel_TonB"/>
</dbReference>
<evidence type="ECO:0000313" key="14">
    <source>
        <dbReference type="Proteomes" id="UP001205566"/>
    </source>
</evidence>
<keyword evidence="13" id="KW-0675">Receptor</keyword>
<feature type="domain" description="TonB-dependent receptor plug" evidence="12">
    <location>
        <begin position="60"/>
        <end position="163"/>
    </location>
</feature>
<proteinExistence type="inferred from homology"/>
<feature type="signal peptide" evidence="10">
    <location>
        <begin position="1"/>
        <end position="32"/>
    </location>
</feature>
<keyword evidence="10" id="KW-0732">Signal</keyword>
<dbReference type="Pfam" id="PF00593">
    <property type="entry name" value="TonB_dep_Rec_b-barrel"/>
    <property type="match status" value="1"/>
</dbReference>
<keyword evidence="6 8" id="KW-0472">Membrane</keyword>
<keyword evidence="3 8" id="KW-1134">Transmembrane beta strand</keyword>